<dbReference type="PROSITE" id="PS50090">
    <property type="entry name" value="MYB_LIKE"/>
    <property type="match status" value="1"/>
</dbReference>
<dbReference type="EMBL" id="CAJVPI010000208">
    <property type="protein sequence ID" value="CAG8501041.1"/>
    <property type="molecule type" value="Genomic_DNA"/>
</dbReference>
<dbReference type="Gene3D" id="1.10.10.60">
    <property type="entry name" value="Homeodomain-like"/>
    <property type="match status" value="1"/>
</dbReference>
<dbReference type="PROSITE" id="PS51294">
    <property type="entry name" value="HTH_MYB"/>
    <property type="match status" value="1"/>
</dbReference>
<comment type="caution">
    <text evidence="3">The sequence shown here is derived from an EMBL/GenBank/DDBJ whole genome shotgun (WGS) entry which is preliminary data.</text>
</comment>
<gene>
    <name evidence="3" type="ORF">PBRASI_LOCUS2608</name>
</gene>
<protein>
    <submittedName>
        <fullName evidence="3">1580_t:CDS:1</fullName>
    </submittedName>
</protein>
<feature type="domain" description="HTH myb-type" evidence="2">
    <location>
        <begin position="1"/>
        <end position="47"/>
    </location>
</feature>
<dbReference type="Proteomes" id="UP000789739">
    <property type="component" value="Unassembled WGS sequence"/>
</dbReference>
<evidence type="ECO:0000313" key="3">
    <source>
        <dbReference type="EMBL" id="CAG8501041.1"/>
    </source>
</evidence>
<dbReference type="SUPFAM" id="SSF46689">
    <property type="entry name" value="Homeodomain-like"/>
    <property type="match status" value="1"/>
</dbReference>
<dbReference type="InterPro" id="IPR017930">
    <property type="entry name" value="Myb_dom"/>
</dbReference>
<dbReference type="InterPro" id="IPR009057">
    <property type="entry name" value="Homeodomain-like_sf"/>
</dbReference>
<feature type="domain" description="Myb-like" evidence="1">
    <location>
        <begin position="1"/>
        <end position="47"/>
    </location>
</feature>
<sequence length="47" mass="5901">MRPNWTKQEDYCLLYYYVRYQNEWLLISEKLKTRSPRECCLRVAQLV</sequence>
<evidence type="ECO:0000259" key="2">
    <source>
        <dbReference type="PROSITE" id="PS51294"/>
    </source>
</evidence>
<dbReference type="Pfam" id="PF00249">
    <property type="entry name" value="Myb_DNA-binding"/>
    <property type="match status" value="1"/>
</dbReference>
<organism evidence="3 4">
    <name type="scientific">Paraglomus brasilianum</name>
    <dbReference type="NCBI Taxonomy" id="144538"/>
    <lineage>
        <taxon>Eukaryota</taxon>
        <taxon>Fungi</taxon>
        <taxon>Fungi incertae sedis</taxon>
        <taxon>Mucoromycota</taxon>
        <taxon>Glomeromycotina</taxon>
        <taxon>Glomeromycetes</taxon>
        <taxon>Paraglomerales</taxon>
        <taxon>Paraglomeraceae</taxon>
        <taxon>Paraglomus</taxon>
    </lineage>
</organism>
<evidence type="ECO:0000313" key="4">
    <source>
        <dbReference type="Proteomes" id="UP000789739"/>
    </source>
</evidence>
<reference evidence="3" key="1">
    <citation type="submission" date="2021-06" db="EMBL/GenBank/DDBJ databases">
        <authorList>
            <person name="Kallberg Y."/>
            <person name="Tangrot J."/>
            <person name="Rosling A."/>
        </authorList>
    </citation>
    <scope>NUCLEOTIDE SEQUENCE</scope>
    <source>
        <strain evidence="3">BR232B</strain>
    </source>
</reference>
<keyword evidence="4" id="KW-1185">Reference proteome</keyword>
<evidence type="ECO:0000259" key="1">
    <source>
        <dbReference type="PROSITE" id="PS50090"/>
    </source>
</evidence>
<dbReference type="AlphaFoldDB" id="A0A9N9F134"/>
<proteinExistence type="predicted"/>
<dbReference type="InterPro" id="IPR001005">
    <property type="entry name" value="SANT/Myb"/>
</dbReference>
<accession>A0A9N9F134</accession>
<dbReference type="CDD" id="cd00167">
    <property type="entry name" value="SANT"/>
    <property type="match status" value="1"/>
</dbReference>
<name>A0A9N9F134_9GLOM</name>